<evidence type="ECO:0000256" key="2">
    <source>
        <dbReference type="ARBA" id="ARBA00004496"/>
    </source>
</evidence>
<feature type="region of interest" description="Disordered" evidence="8">
    <location>
        <begin position="213"/>
        <end position="262"/>
    </location>
</feature>
<organism evidence="10 11">
    <name type="scientific">Ranitomeya imitator</name>
    <name type="common">mimic poison frog</name>
    <dbReference type="NCBI Taxonomy" id="111125"/>
    <lineage>
        <taxon>Eukaryota</taxon>
        <taxon>Metazoa</taxon>
        <taxon>Chordata</taxon>
        <taxon>Craniata</taxon>
        <taxon>Vertebrata</taxon>
        <taxon>Euteleostomi</taxon>
        <taxon>Amphibia</taxon>
        <taxon>Batrachia</taxon>
        <taxon>Anura</taxon>
        <taxon>Neobatrachia</taxon>
        <taxon>Hyloidea</taxon>
        <taxon>Dendrobatidae</taxon>
        <taxon>Dendrobatinae</taxon>
        <taxon>Ranitomeya</taxon>
    </lineage>
</organism>
<dbReference type="InterPro" id="IPR022151">
    <property type="entry name" value="Sox_N"/>
</dbReference>
<keyword evidence="6" id="KW-0804">Transcription</keyword>
<dbReference type="InterPro" id="IPR050917">
    <property type="entry name" value="SOX_TF"/>
</dbReference>
<evidence type="ECO:0000256" key="5">
    <source>
        <dbReference type="ARBA" id="ARBA00023125"/>
    </source>
</evidence>
<keyword evidence="11" id="KW-1185">Reference proteome</keyword>
<dbReference type="EMBL" id="CAUEEQ010033172">
    <property type="protein sequence ID" value="CAJ0951407.1"/>
    <property type="molecule type" value="Genomic_DNA"/>
</dbReference>
<feature type="compositionally biased region" description="Polar residues" evidence="8">
    <location>
        <begin position="581"/>
        <end position="599"/>
    </location>
</feature>
<gene>
    <name evidence="10" type="ORF">RIMI_LOCUS13433866</name>
</gene>
<evidence type="ECO:0000256" key="7">
    <source>
        <dbReference type="ARBA" id="ARBA00023242"/>
    </source>
</evidence>
<dbReference type="InterPro" id="IPR036910">
    <property type="entry name" value="HMG_box_dom_sf"/>
</dbReference>
<feature type="region of interest" description="Disordered" evidence="8">
    <location>
        <begin position="328"/>
        <end position="437"/>
    </location>
</feature>
<evidence type="ECO:0000259" key="9">
    <source>
        <dbReference type="Pfam" id="PF12444"/>
    </source>
</evidence>
<comment type="subcellular location">
    <subcellularLocation>
        <location evidence="2">Cytoplasm</location>
    </subcellularLocation>
    <subcellularLocation>
        <location evidence="1">Nucleus</location>
    </subcellularLocation>
</comment>
<evidence type="ECO:0000313" key="11">
    <source>
        <dbReference type="Proteomes" id="UP001176940"/>
    </source>
</evidence>
<sequence length="599" mass="66128">MADDDLGDLLLDMDYGMKELLDRMPDAQIYMLMSHLDSGLGNLRANSLHQCFIIQELPTHPGHLRLGIFLHQDEIMTLCTNARVGSAGPVMTSRSHDHDVMAGLCRIPSLPPEPAACMERLPERREERESRRKVVVATDLEEDSSVSRMVFKEYNSHISPENHYFCNRLKTFLNSNTIPSQTHPTTSAGTMCASLALSVKNSYHFPSKRHIMSDDQSLSEVEMSPVGSEDPSLTPEPLASHSHSGPDDDEDGKVKKEHDSEDERFPVCIREAVSQVLSGYDWTLVPMPVRVNGGNKSKPHVKRPMNAFMIVLNENDKRPFIEEAERLRMQHKKDHPDYKYQPRRRKNGKPTTGEGDGSSENEGGAASIQAHYKNSHLDHRHGSPMSDGNSEHSAGQSHGPPTPPTTPKTELQGGKSDGKRDGSRSLADGGKPHIDFGNVDIGEISHDVMSNMEQFDVNEFDHYGLSGALAAGPSAWALAKQHAPNVADSKAQVKTESSSTSHYPEQPSTSQLTYTSLGLPHYGSAFPSISRPQFDYSDHQSASSYYSHSSQASGLYSAFSYMGPPQRPLYTAISDPPSVAPSHSPTHWEQPVYTTLSRP</sequence>
<accession>A0ABN9LUW4</accession>
<evidence type="ECO:0000256" key="6">
    <source>
        <dbReference type="ARBA" id="ARBA00023163"/>
    </source>
</evidence>
<keyword evidence="7" id="KW-0539">Nucleus</keyword>
<dbReference type="Proteomes" id="UP001176940">
    <property type="component" value="Unassembled WGS sequence"/>
</dbReference>
<keyword evidence="5" id="KW-0238">DNA-binding</keyword>
<dbReference type="SUPFAM" id="SSF47095">
    <property type="entry name" value="HMG-box"/>
    <property type="match status" value="1"/>
</dbReference>
<feature type="region of interest" description="Disordered" evidence="8">
    <location>
        <begin position="573"/>
        <end position="599"/>
    </location>
</feature>
<evidence type="ECO:0000256" key="4">
    <source>
        <dbReference type="ARBA" id="ARBA00023015"/>
    </source>
</evidence>
<evidence type="ECO:0000313" key="10">
    <source>
        <dbReference type="EMBL" id="CAJ0951407.1"/>
    </source>
</evidence>
<dbReference type="Pfam" id="PF12444">
    <property type="entry name" value="Sox_N"/>
    <property type="match status" value="1"/>
</dbReference>
<evidence type="ECO:0000256" key="3">
    <source>
        <dbReference type="ARBA" id="ARBA00022490"/>
    </source>
</evidence>
<dbReference type="PANTHER" id="PTHR45803:SF6">
    <property type="entry name" value="TRANSCRIPTION FACTOR SOX-10"/>
    <property type="match status" value="1"/>
</dbReference>
<feature type="compositionally biased region" description="Polar residues" evidence="8">
    <location>
        <begin position="492"/>
        <end position="512"/>
    </location>
</feature>
<feature type="compositionally biased region" description="Basic and acidic residues" evidence="8">
    <location>
        <begin position="328"/>
        <end position="340"/>
    </location>
</feature>
<proteinExistence type="predicted"/>
<feature type="compositionally biased region" description="Low complexity" evidence="8">
    <location>
        <begin position="358"/>
        <end position="367"/>
    </location>
</feature>
<feature type="compositionally biased region" description="Basic and acidic residues" evidence="8">
    <location>
        <begin position="252"/>
        <end position="262"/>
    </location>
</feature>
<feature type="region of interest" description="Disordered" evidence="8">
    <location>
        <begin position="489"/>
        <end position="512"/>
    </location>
</feature>
<evidence type="ECO:0000256" key="8">
    <source>
        <dbReference type="SAM" id="MobiDB-lite"/>
    </source>
</evidence>
<dbReference type="PANTHER" id="PTHR45803">
    <property type="entry name" value="SOX100B"/>
    <property type="match status" value="1"/>
</dbReference>
<dbReference type="Gene3D" id="1.10.30.10">
    <property type="entry name" value="High mobility group box domain"/>
    <property type="match status" value="1"/>
</dbReference>
<evidence type="ECO:0000256" key="1">
    <source>
        <dbReference type="ARBA" id="ARBA00004123"/>
    </source>
</evidence>
<protein>
    <recommendedName>
        <fullName evidence="9">Sox developmental protein N-terminal domain-containing protein</fullName>
    </recommendedName>
</protein>
<feature type="compositionally biased region" description="Polar residues" evidence="8">
    <location>
        <begin position="386"/>
        <end position="396"/>
    </location>
</feature>
<comment type="caution">
    <text evidence="10">The sequence shown here is derived from an EMBL/GenBank/DDBJ whole genome shotgun (WGS) entry which is preliminary data.</text>
</comment>
<keyword evidence="3" id="KW-0963">Cytoplasm</keyword>
<reference evidence="10" key="1">
    <citation type="submission" date="2023-07" db="EMBL/GenBank/DDBJ databases">
        <authorList>
            <person name="Stuckert A."/>
        </authorList>
    </citation>
    <scope>NUCLEOTIDE SEQUENCE</scope>
</reference>
<name>A0ABN9LUW4_9NEOB</name>
<feature type="domain" description="Sox developmental protein N-terminal" evidence="9">
    <location>
        <begin position="212"/>
        <end position="290"/>
    </location>
</feature>
<keyword evidence="4" id="KW-0805">Transcription regulation</keyword>